<proteinExistence type="predicted"/>
<evidence type="ECO:0000313" key="2">
    <source>
        <dbReference type="EMBL" id="SFC67391.1"/>
    </source>
</evidence>
<feature type="transmembrane region" description="Helical" evidence="1">
    <location>
        <begin position="112"/>
        <end position="130"/>
    </location>
</feature>
<keyword evidence="1" id="KW-1133">Transmembrane helix</keyword>
<keyword evidence="3" id="KW-1185">Reference proteome</keyword>
<dbReference type="STRING" id="441112.SAMN04488094_107199"/>
<protein>
    <submittedName>
        <fullName evidence="2">Uncharacterized protein</fullName>
    </submittedName>
</protein>
<dbReference type="EMBL" id="FOLG01000007">
    <property type="protein sequence ID" value="SFC67391.1"/>
    <property type="molecule type" value="Genomic_DNA"/>
</dbReference>
<accession>A0A1I1L329</accession>
<dbReference type="Proteomes" id="UP000198728">
    <property type="component" value="Unassembled WGS sequence"/>
</dbReference>
<sequence length="212" mass="23718">MWSRLEDRRYYYPTLYAISGMLTLAIGLLWHFEAPLWEFYIFCILGVLLSIWVDELAPVLLRGLEQGPHEPAPTGMRAALIRLRLACFGAVSTIVFLGGALSYYGYDLGDRRFIASCAVIVLAGIPLSLVSKRATLWMLACWRSVEGLCCNAIDFCLALTLVGDSLRSAHQTLYDLENRLFVAIAGYQTSFTFRSAPRPLRDDIPNVDLTAQ</sequence>
<dbReference type="RefSeq" id="WP_093361185.1">
    <property type="nucleotide sequence ID" value="NZ_FOLG01000007.1"/>
</dbReference>
<reference evidence="2 3" key="1">
    <citation type="submission" date="2016-10" db="EMBL/GenBank/DDBJ databases">
        <authorList>
            <person name="de Groot N.N."/>
        </authorList>
    </citation>
    <scope>NUCLEOTIDE SEQUENCE [LARGE SCALE GENOMIC DNA]</scope>
    <source>
        <strain evidence="2 3">DSM 19548</strain>
    </source>
</reference>
<keyword evidence="1" id="KW-0472">Membrane</keyword>
<name>A0A1I1L329_9RHOB</name>
<evidence type="ECO:0000313" key="3">
    <source>
        <dbReference type="Proteomes" id="UP000198728"/>
    </source>
</evidence>
<dbReference type="AlphaFoldDB" id="A0A1I1L329"/>
<feature type="transmembrane region" description="Helical" evidence="1">
    <location>
        <begin position="12"/>
        <end position="33"/>
    </location>
</feature>
<keyword evidence="1" id="KW-0812">Transmembrane</keyword>
<feature type="transmembrane region" description="Helical" evidence="1">
    <location>
        <begin position="39"/>
        <end position="64"/>
    </location>
</feature>
<organism evidence="2 3">
    <name type="scientific">Tropicimonas isoalkanivorans</name>
    <dbReference type="NCBI Taxonomy" id="441112"/>
    <lineage>
        <taxon>Bacteria</taxon>
        <taxon>Pseudomonadati</taxon>
        <taxon>Pseudomonadota</taxon>
        <taxon>Alphaproteobacteria</taxon>
        <taxon>Rhodobacterales</taxon>
        <taxon>Roseobacteraceae</taxon>
        <taxon>Tropicimonas</taxon>
    </lineage>
</organism>
<evidence type="ECO:0000256" key="1">
    <source>
        <dbReference type="SAM" id="Phobius"/>
    </source>
</evidence>
<feature type="transmembrane region" description="Helical" evidence="1">
    <location>
        <begin position="85"/>
        <end position="106"/>
    </location>
</feature>
<gene>
    <name evidence="2" type="ORF">SAMN04488094_107199</name>
</gene>